<protein>
    <submittedName>
        <fullName evidence="2">Uncharacterized protein</fullName>
    </submittedName>
</protein>
<evidence type="ECO:0000313" key="3">
    <source>
        <dbReference type="Proteomes" id="UP000239504"/>
    </source>
</evidence>
<dbReference type="OrthoDB" id="9822423at2"/>
<evidence type="ECO:0000256" key="1">
    <source>
        <dbReference type="SAM" id="MobiDB-lite"/>
    </source>
</evidence>
<keyword evidence="3" id="KW-1185">Reference proteome</keyword>
<feature type="region of interest" description="Disordered" evidence="1">
    <location>
        <begin position="48"/>
        <end position="78"/>
    </location>
</feature>
<dbReference type="AlphaFoldDB" id="A0A2S7K719"/>
<name>A0A2S7K719_9PROT</name>
<dbReference type="Proteomes" id="UP000239504">
    <property type="component" value="Unassembled WGS sequence"/>
</dbReference>
<reference evidence="2 3" key="1">
    <citation type="submission" date="2017-12" db="EMBL/GenBank/DDBJ databases">
        <authorList>
            <person name="Hurst M.R.H."/>
        </authorList>
    </citation>
    <scope>NUCLEOTIDE SEQUENCE [LARGE SCALE GENOMIC DNA]</scope>
    <source>
        <strain evidence="2 3">SY-3-19</strain>
    </source>
</reference>
<organism evidence="2 3">
    <name type="scientific">Hyphococcus luteus</name>
    <dbReference type="NCBI Taxonomy" id="2058213"/>
    <lineage>
        <taxon>Bacteria</taxon>
        <taxon>Pseudomonadati</taxon>
        <taxon>Pseudomonadota</taxon>
        <taxon>Alphaproteobacteria</taxon>
        <taxon>Parvularculales</taxon>
        <taxon>Parvularculaceae</taxon>
        <taxon>Hyphococcus</taxon>
    </lineage>
</organism>
<dbReference type="EMBL" id="PJCH01000005">
    <property type="protein sequence ID" value="PQA88261.1"/>
    <property type="molecule type" value="Genomic_DNA"/>
</dbReference>
<accession>A0A2S7K719</accession>
<feature type="compositionally biased region" description="Acidic residues" evidence="1">
    <location>
        <begin position="50"/>
        <end position="63"/>
    </location>
</feature>
<gene>
    <name evidence="2" type="ORF">CW354_08145</name>
</gene>
<proteinExistence type="predicted"/>
<dbReference type="RefSeq" id="WP_104829506.1">
    <property type="nucleotide sequence ID" value="NZ_PJCH01000005.1"/>
</dbReference>
<evidence type="ECO:0000313" key="2">
    <source>
        <dbReference type="EMBL" id="PQA88261.1"/>
    </source>
</evidence>
<sequence>MRVIDELISYLWRTRRLDVDDMTWLANNGYCDDFDLYYGDYDNGARYADDQDDDAGEEADYDAFEDRKPRRRSGPSAGGKALVDDLVMHLAVRREEAADVLQEFTRFSPEGAGAEAAGDVVNRLAHAGPDETVRAVAQVLSGAGDGLSAVTRIIACNYVHIELEGRVGPAVRAYQKLIAARDISAVGKYGWILREPEIAAAYAMVRAQARLADALGRLLDEDDKVLACAIVPFEPAAFWFLCLLLTAKRAGEGDAWVPGIIAPRPHRLPAFDDLYRLMDLALGATSGGKKQAVLNDDFHPVTALLLSRFQNGRVSAVPEASRAAMKGLIAFDVWDRTYRPSEVFDDWKSTGENHE</sequence>
<comment type="caution">
    <text evidence="2">The sequence shown here is derived from an EMBL/GenBank/DDBJ whole genome shotgun (WGS) entry which is preliminary data.</text>
</comment>